<proteinExistence type="predicted"/>
<name>A0AAW9Q846_9BURK</name>
<comment type="caution">
    <text evidence="1">The sequence shown here is derived from an EMBL/GenBank/DDBJ whole genome shotgun (WGS) entry which is preliminary data.</text>
</comment>
<protein>
    <submittedName>
        <fullName evidence="1">Uncharacterized protein</fullName>
    </submittedName>
</protein>
<keyword evidence="2" id="KW-1185">Reference proteome</keyword>
<evidence type="ECO:0000313" key="2">
    <source>
        <dbReference type="Proteomes" id="UP001336250"/>
    </source>
</evidence>
<sequence>MSSTPNSPIAQTTEHRIAADSPLVQLLEKEFGITDPKLFFVYGSAKAGGVSEDVLYVADSDLRIADLKGPVVLANTRVRPDEGEVIKVEYAAARAQYCTILNGVPVWIP</sequence>
<accession>A0AAW9Q846</accession>
<dbReference type="EMBL" id="JAZIBG010000028">
    <property type="protein sequence ID" value="MEF7615181.1"/>
    <property type="molecule type" value="Genomic_DNA"/>
</dbReference>
<dbReference type="Proteomes" id="UP001336250">
    <property type="component" value="Unassembled WGS sequence"/>
</dbReference>
<dbReference type="AlphaFoldDB" id="A0AAW9Q846"/>
<dbReference type="RefSeq" id="WP_332290317.1">
    <property type="nucleotide sequence ID" value="NZ_JAZIBG010000028.1"/>
</dbReference>
<organism evidence="1 2">
    <name type="scientific">Aquincola agrisoli</name>
    <dbReference type="NCBI Taxonomy" id="3119538"/>
    <lineage>
        <taxon>Bacteria</taxon>
        <taxon>Pseudomonadati</taxon>
        <taxon>Pseudomonadota</taxon>
        <taxon>Betaproteobacteria</taxon>
        <taxon>Burkholderiales</taxon>
        <taxon>Sphaerotilaceae</taxon>
        <taxon>Aquincola</taxon>
    </lineage>
</organism>
<gene>
    <name evidence="1" type="ORF">V4F39_14765</name>
</gene>
<evidence type="ECO:0000313" key="1">
    <source>
        <dbReference type="EMBL" id="MEF7615181.1"/>
    </source>
</evidence>
<reference evidence="1 2" key="1">
    <citation type="submission" date="2024-02" db="EMBL/GenBank/DDBJ databases">
        <title>Genome sequence of Aquincola sp. MAHUQ-54.</title>
        <authorList>
            <person name="Huq M.A."/>
        </authorList>
    </citation>
    <scope>NUCLEOTIDE SEQUENCE [LARGE SCALE GENOMIC DNA]</scope>
    <source>
        <strain evidence="1 2">MAHUQ-54</strain>
    </source>
</reference>